<evidence type="ECO:0000256" key="1">
    <source>
        <dbReference type="ARBA" id="ARBA00005254"/>
    </source>
</evidence>
<dbReference type="Gene3D" id="1.10.12.10">
    <property type="entry name" value="Lyase 2-enoyl-coa Hydratase, Chain A, domain 2"/>
    <property type="match status" value="1"/>
</dbReference>
<dbReference type="InterPro" id="IPR029045">
    <property type="entry name" value="ClpP/crotonase-like_dom_sf"/>
</dbReference>
<dbReference type="GO" id="GO:0016829">
    <property type="term" value="F:lyase activity"/>
    <property type="evidence" value="ECO:0007669"/>
    <property type="project" value="UniProtKB-KW"/>
</dbReference>
<evidence type="ECO:0000313" key="4">
    <source>
        <dbReference type="Proteomes" id="UP000265903"/>
    </source>
</evidence>
<name>A0A3M2R8P1_9GAMM</name>
<dbReference type="AlphaFoldDB" id="A0A3M2R8P1"/>
<dbReference type="GO" id="GO:0006635">
    <property type="term" value="P:fatty acid beta-oxidation"/>
    <property type="evidence" value="ECO:0007669"/>
    <property type="project" value="TreeGrafter"/>
</dbReference>
<gene>
    <name evidence="3" type="primary">caiD_4</name>
    <name evidence="3" type="ORF">DOQ08_03183</name>
</gene>
<dbReference type="RefSeq" id="WP_114335959.1">
    <property type="nucleotide sequence ID" value="NZ_QMDL01000006.1"/>
</dbReference>
<sequence length="260" mass="28025">MSDYLHAERNGEIFEITLDKPKGNAVSAALSREMGKLFAEFRDDPSLRVAILTGAGEKFFCGGWDLNSVADGEEYTGDFGEGGFGGFIEMPKLYKPVICAVNGYAIGAGFEMLLRSDFVIAAENAQFWLPESQLGVAPDVATFLLPKLLPRQKAMEILMTGRRYTGHELADLGLVNSVVPAGQAIAAARDLAEELIKAAPLSLAAIKEAAELTEGLTFSESYGALRSKEWPAFMAMLESSDAQEGAKAFLEGRSPEWTGQ</sequence>
<comment type="similarity">
    <text evidence="1">Belongs to the enoyl-CoA hydratase/isomerase family.</text>
</comment>
<accession>A0A3M2R8P1</accession>
<protein>
    <submittedName>
        <fullName evidence="3">Carnitinyl-CoA dehydratase</fullName>
        <ecNumber evidence="3">4.2.1.-</ecNumber>
    </submittedName>
</protein>
<dbReference type="InterPro" id="IPR001753">
    <property type="entry name" value="Enoyl-CoA_hydra/iso"/>
</dbReference>
<dbReference type="Gene3D" id="3.90.226.10">
    <property type="entry name" value="2-enoyl-CoA Hydratase, Chain A, domain 1"/>
    <property type="match status" value="1"/>
</dbReference>
<dbReference type="CDD" id="cd06558">
    <property type="entry name" value="crotonase-like"/>
    <property type="match status" value="1"/>
</dbReference>
<organism evidence="3 4">
    <name type="scientific">Marinobacter litoralis</name>
    <dbReference type="NCBI Taxonomy" id="187981"/>
    <lineage>
        <taxon>Bacteria</taxon>
        <taxon>Pseudomonadati</taxon>
        <taxon>Pseudomonadota</taxon>
        <taxon>Gammaproteobacteria</taxon>
        <taxon>Pseudomonadales</taxon>
        <taxon>Marinobacteraceae</taxon>
        <taxon>Marinobacter</taxon>
    </lineage>
</organism>
<comment type="caution">
    <text evidence="3">The sequence shown here is derived from an EMBL/GenBank/DDBJ whole genome shotgun (WGS) entry which is preliminary data.</text>
</comment>
<dbReference type="EC" id="4.2.1.-" evidence="3"/>
<dbReference type="OrthoDB" id="9775794at2"/>
<keyword evidence="4" id="KW-1185">Reference proteome</keyword>
<dbReference type="SUPFAM" id="SSF52096">
    <property type="entry name" value="ClpP/crotonase"/>
    <property type="match status" value="1"/>
</dbReference>
<reference evidence="3 4" key="1">
    <citation type="submission" date="2018-08" db="EMBL/GenBank/DDBJ databases">
        <title>Whole Genome Sequence of the Moderate Halophilic Marine Bacterium Marinobacter litoralis Sw-45.</title>
        <authorList>
            <person name="Musa H."/>
        </authorList>
    </citation>
    <scope>NUCLEOTIDE SEQUENCE [LARGE SCALE GENOMIC DNA]</scope>
    <source>
        <strain evidence="3 4">Sw-45</strain>
    </source>
</reference>
<dbReference type="EMBL" id="QMDL01000006">
    <property type="protein sequence ID" value="RMJ01601.1"/>
    <property type="molecule type" value="Genomic_DNA"/>
</dbReference>
<dbReference type="PANTHER" id="PTHR11941:SF54">
    <property type="entry name" value="ENOYL-COA HYDRATASE, MITOCHONDRIAL"/>
    <property type="match status" value="1"/>
</dbReference>
<dbReference type="PANTHER" id="PTHR11941">
    <property type="entry name" value="ENOYL-COA HYDRATASE-RELATED"/>
    <property type="match status" value="1"/>
</dbReference>
<evidence type="ECO:0000313" key="3">
    <source>
        <dbReference type="EMBL" id="RMJ01601.1"/>
    </source>
</evidence>
<dbReference type="InterPro" id="IPR014748">
    <property type="entry name" value="Enoyl-CoA_hydra_C"/>
</dbReference>
<evidence type="ECO:0000256" key="2">
    <source>
        <dbReference type="ARBA" id="ARBA00023239"/>
    </source>
</evidence>
<proteinExistence type="inferred from homology"/>
<keyword evidence="2 3" id="KW-0456">Lyase</keyword>
<dbReference type="Proteomes" id="UP000265903">
    <property type="component" value="Unassembled WGS sequence"/>
</dbReference>
<dbReference type="Pfam" id="PF00378">
    <property type="entry name" value="ECH_1"/>
    <property type="match status" value="1"/>
</dbReference>